<reference evidence="10" key="1">
    <citation type="journal article" date="2019" name="Int. J. Syst. Evol. Microbiol.">
        <title>The Global Catalogue of Microorganisms (GCM) 10K type strain sequencing project: providing services to taxonomists for standard genome sequencing and annotation.</title>
        <authorList>
            <consortium name="The Broad Institute Genomics Platform"/>
            <consortium name="The Broad Institute Genome Sequencing Center for Infectious Disease"/>
            <person name="Wu L."/>
            <person name="Ma J."/>
        </authorList>
    </citation>
    <scope>NUCLEOTIDE SEQUENCE [LARGE SCALE GENOMIC DNA]</scope>
    <source>
        <strain evidence="10">JCM 4816</strain>
    </source>
</reference>
<evidence type="ECO:0000256" key="1">
    <source>
        <dbReference type="ARBA" id="ARBA00004651"/>
    </source>
</evidence>
<comment type="subcellular location">
    <subcellularLocation>
        <location evidence="1">Cell membrane</location>
        <topology evidence="1">Multi-pass membrane protein</topology>
    </subcellularLocation>
</comment>
<evidence type="ECO:0000256" key="5">
    <source>
        <dbReference type="ARBA" id="ARBA00022989"/>
    </source>
</evidence>
<evidence type="ECO:0000256" key="3">
    <source>
        <dbReference type="ARBA" id="ARBA00022679"/>
    </source>
</evidence>
<name>A0ABW1FYW7_9ACTN</name>
<dbReference type="RefSeq" id="WP_380582170.1">
    <property type="nucleotide sequence ID" value="NZ_JBHSQJ010000036.1"/>
</dbReference>
<comment type="caution">
    <text evidence="9">The sequence shown here is derived from an EMBL/GenBank/DDBJ whole genome shotgun (WGS) entry which is preliminary data.</text>
</comment>
<keyword evidence="3" id="KW-0808">Transferase</keyword>
<keyword evidence="2" id="KW-1003">Cell membrane</keyword>
<feature type="transmembrane region" description="Helical" evidence="8">
    <location>
        <begin position="346"/>
        <end position="365"/>
    </location>
</feature>
<proteinExistence type="inferred from homology"/>
<evidence type="ECO:0000256" key="4">
    <source>
        <dbReference type="ARBA" id="ARBA00022692"/>
    </source>
</evidence>
<evidence type="ECO:0000256" key="8">
    <source>
        <dbReference type="SAM" id="Phobius"/>
    </source>
</evidence>
<sequence>MTTSQILADVDETPGGSRFPRLAAFAGGRWPWVLGCLLSAAWALSFPLVSTLAPQRSWGLTAGVGYLLAASAAVLLPRHRVPRTVSALALLGAVAVPFGVLIAHGWAQSEVRVVQDSATRLLATGSPYLPNPHGWTGYTPYLPGMTLFGLPHAFLPGVLGDARIWFLLSFLGSLVAAWYLTTRGAPLRERLRRVAAREPGAGGSLVVALALITASPLVALPAAVSGVDLPMVGGLVLALALAGRGRGVWTGVVLGLVCALKWTAWPAIPIALLLLCRSHGRRPAARCAAAVVAVGGALVAPFAWFDSRAMLEQVVRFPLGLSRVHTPANSPLPGHLLAELGPAGRAASFVLLGISAVVLVAWLIARPPRTTRQACDRLALGVALAFLLAPAGRFGYLELPALLWLWPRLAHLRERLHTTRG</sequence>
<feature type="transmembrane region" description="Helical" evidence="8">
    <location>
        <begin position="287"/>
        <end position="305"/>
    </location>
</feature>
<evidence type="ECO:0000256" key="7">
    <source>
        <dbReference type="ARBA" id="ARBA00024033"/>
    </source>
</evidence>
<accession>A0ABW1FYW7</accession>
<keyword evidence="6 8" id="KW-0472">Membrane</keyword>
<dbReference type="Proteomes" id="UP001596174">
    <property type="component" value="Unassembled WGS sequence"/>
</dbReference>
<dbReference type="EMBL" id="JBHSQJ010000036">
    <property type="protein sequence ID" value="MFC5907591.1"/>
    <property type="molecule type" value="Genomic_DNA"/>
</dbReference>
<keyword evidence="5 8" id="KW-1133">Transmembrane helix</keyword>
<protein>
    <submittedName>
        <fullName evidence="9">Glycosyltransferase 87 family protein</fullName>
    </submittedName>
</protein>
<organism evidence="9 10">
    <name type="scientific">Streptacidiphilus monticola</name>
    <dbReference type="NCBI Taxonomy" id="2161674"/>
    <lineage>
        <taxon>Bacteria</taxon>
        <taxon>Bacillati</taxon>
        <taxon>Actinomycetota</taxon>
        <taxon>Actinomycetes</taxon>
        <taxon>Kitasatosporales</taxon>
        <taxon>Streptomycetaceae</taxon>
        <taxon>Streptacidiphilus</taxon>
    </lineage>
</organism>
<evidence type="ECO:0000256" key="2">
    <source>
        <dbReference type="ARBA" id="ARBA00022475"/>
    </source>
</evidence>
<comment type="similarity">
    <text evidence="7">Belongs to the glycosyltransferase 87 family.</text>
</comment>
<evidence type="ECO:0000313" key="9">
    <source>
        <dbReference type="EMBL" id="MFC5907591.1"/>
    </source>
</evidence>
<feature type="transmembrane region" description="Helical" evidence="8">
    <location>
        <begin position="58"/>
        <end position="76"/>
    </location>
</feature>
<dbReference type="InterPro" id="IPR018584">
    <property type="entry name" value="GT87"/>
</dbReference>
<feature type="transmembrane region" description="Helical" evidence="8">
    <location>
        <begin position="202"/>
        <end position="227"/>
    </location>
</feature>
<evidence type="ECO:0000313" key="10">
    <source>
        <dbReference type="Proteomes" id="UP001596174"/>
    </source>
</evidence>
<feature type="transmembrane region" description="Helical" evidence="8">
    <location>
        <begin position="88"/>
        <end position="107"/>
    </location>
</feature>
<feature type="transmembrane region" description="Helical" evidence="8">
    <location>
        <begin position="30"/>
        <end position="52"/>
    </location>
</feature>
<gene>
    <name evidence="9" type="ORF">ACFP3V_10195</name>
</gene>
<feature type="transmembrane region" description="Helical" evidence="8">
    <location>
        <begin position="247"/>
        <end position="275"/>
    </location>
</feature>
<keyword evidence="4 8" id="KW-0812">Transmembrane</keyword>
<evidence type="ECO:0000256" key="6">
    <source>
        <dbReference type="ARBA" id="ARBA00023136"/>
    </source>
</evidence>
<dbReference type="Pfam" id="PF09594">
    <property type="entry name" value="GT87"/>
    <property type="match status" value="1"/>
</dbReference>
<keyword evidence="10" id="KW-1185">Reference proteome</keyword>
<feature type="transmembrane region" description="Helical" evidence="8">
    <location>
        <begin position="377"/>
        <end position="396"/>
    </location>
</feature>
<feature type="transmembrane region" description="Helical" evidence="8">
    <location>
        <begin position="164"/>
        <end position="181"/>
    </location>
</feature>